<reference evidence="12 13" key="1">
    <citation type="journal article" date="2023" name="Elife">
        <title>Identification of key yeast species and microbe-microbe interactions impacting larval growth of Drosophila in the wild.</title>
        <authorList>
            <person name="Mure A."/>
            <person name="Sugiura Y."/>
            <person name="Maeda R."/>
            <person name="Honda K."/>
            <person name="Sakurai N."/>
            <person name="Takahashi Y."/>
            <person name="Watada M."/>
            <person name="Katoh T."/>
            <person name="Gotoh A."/>
            <person name="Gotoh Y."/>
            <person name="Taniguchi I."/>
            <person name="Nakamura K."/>
            <person name="Hayashi T."/>
            <person name="Katayama T."/>
            <person name="Uemura T."/>
            <person name="Hattori Y."/>
        </authorList>
    </citation>
    <scope>NUCLEOTIDE SEQUENCE [LARGE SCALE GENOMIC DNA]</scope>
    <source>
        <strain evidence="12 13">PK-24</strain>
    </source>
</reference>
<dbReference type="GO" id="GO:1990904">
    <property type="term" value="C:ribonucleoprotein complex"/>
    <property type="evidence" value="ECO:0007669"/>
    <property type="project" value="TreeGrafter"/>
</dbReference>
<dbReference type="InterPro" id="IPR014721">
    <property type="entry name" value="Ribsml_uS5_D2-typ_fold_subgr"/>
</dbReference>
<dbReference type="GO" id="GO:0005829">
    <property type="term" value="C:cytosol"/>
    <property type="evidence" value="ECO:0007669"/>
    <property type="project" value="TreeGrafter"/>
</dbReference>
<evidence type="ECO:0000256" key="8">
    <source>
        <dbReference type="ARBA" id="ARBA00068031"/>
    </source>
</evidence>
<evidence type="ECO:0000256" key="4">
    <source>
        <dbReference type="ARBA" id="ARBA00022741"/>
    </source>
</evidence>
<dbReference type="GO" id="GO:0042256">
    <property type="term" value="P:cytosolic ribosome assembly"/>
    <property type="evidence" value="ECO:0007669"/>
    <property type="project" value="TreeGrafter"/>
</dbReference>
<dbReference type="InterPro" id="IPR035647">
    <property type="entry name" value="EFG_III/V"/>
</dbReference>
<dbReference type="InterPro" id="IPR005225">
    <property type="entry name" value="Small_GTP-bd"/>
</dbReference>
<dbReference type="Gene3D" id="3.30.230.10">
    <property type="match status" value="1"/>
</dbReference>
<dbReference type="Gene3D" id="3.40.50.300">
    <property type="entry name" value="P-loop containing nucleotide triphosphate hydrolases"/>
    <property type="match status" value="1"/>
</dbReference>
<comment type="catalytic activity">
    <reaction evidence="7">
        <text>GTP + H2O = GDP + phosphate + H(+)</text>
        <dbReference type="Rhea" id="RHEA:19669"/>
        <dbReference type="ChEBI" id="CHEBI:15377"/>
        <dbReference type="ChEBI" id="CHEBI:15378"/>
        <dbReference type="ChEBI" id="CHEBI:37565"/>
        <dbReference type="ChEBI" id="CHEBI:43474"/>
        <dbReference type="ChEBI" id="CHEBI:58189"/>
    </reaction>
</comment>
<dbReference type="InterPro" id="IPR009000">
    <property type="entry name" value="Transl_B-barrel_sf"/>
</dbReference>
<keyword evidence="13" id="KW-1185">Reference proteome</keyword>
<dbReference type="PROSITE" id="PS51722">
    <property type="entry name" value="G_TR_2"/>
    <property type="match status" value="1"/>
</dbReference>
<keyword evidence="4" id="KW-0547">Nucleotide-binding</keyword>
<dbReference type="NCBIfam" id="TIGR00231">
    <property type="entry name" value="small_GTP"/>
    <property type="match status" value="1"/>
</dbReference>
<evidence type="ECO:0000256" key="5">
    <source>
        <dbReference type="ARBA" id="ARBA00022801"/>
    </source>
</evidence>
<evidence type="ECO:0000256" key="7">
    <source>
        <dbReference type="ARBA" id="ARBA00048548"/>
    </source>
</evidence>
<keyword evidence="6" id="KW-0342">GTP-binding</keyword>
<feature type="domain" description="Tr-type G" evidence="11">
    <location>
        <begin position="3"/>
        <end position="234"/>
    </location>
</feature>
<dbReference type="FunFam" id="3.40.50.300:FF:000746">
    <property type="entry name" value="Ribosome assembly protein 1"/>
    <property type="match status" value="1"/>
</dbReference>
<dbReference type="CDD" id="cd04096">
    <property type="entry name" value="eEF2_snRNP_like_C"/>
    <property type="match status" value="1"/>
</dbReference>
<keyword evidence="2" id="KW-0963">Cytoplasm</keyword>
<evidence type="ECO:0000313" key="13">
    <source>
        <dbReference type="Proteomes" id="UP001378960"/>
    </source>
</evidence>
<dbReference type="InterPro" id="IPR027417">
    <property type="entry name" value="P-loop_NTPase"/>
</dbReference>
<dbReference type="EMBL" id="BTGB01000009">
    <property type="protein sequence ID" value="GMM48274.1"/>
    <property type="molecule type" value="Genomic_DNA"/>
</dbReference>
<accession>A0AAV5RCE4</accession>
<keyword evidence="5" id="KW-0378">Hydrolase</keyword>
<dbReference type="Gene3D" id="3.30.70.870">
    <property type="entry name" value="Elongation Factor G (Translational Gtpase), domain 3"/>
    <property type="match status" value="1"/>
</dbReference>
<evidence type="ECO:0000256" key="2">
    <source>
        <dbReference type="ARBA" id="ARBA00022490"/>
    </source>
</evidence>
<dbReference type="GO" id="GO:0043022">
    <property type="term" value="F:ribosome binding"/>
    <property type="evidence" value="ECO:0007669"/>
    <property type="project" value="TreeGrafter"/>
</dbReference>
<dbReference type="GO" id="GO:0005525">
    <property type="term" value="F:GTP binding"/>
    <property type="evidence" value="ECO:0007669"/>
    <property type="project" value="UniProtKB-KW"/>
</dbReference>
<dbReference type="FunFam" id="3.30.70.870:FF:000002">
    <property type="entry name" value="Translation elongation factor 2"/>
    <property type="match status" value="1"/>
</dbReference>
<dbReference type="CDD" id="cd01885">
    <property type="entry name" value="EF2"/>
    <property type="match status" value="1"/>
</dbReference>
<dbReference type="SUPFAM" id="SSF52540">
    <property type="entry name" value="P-loop containing nucleoside triphosphate hydrolases"/>
    <property type="match status" value="1"/>
</dbReference>
<dbReference type="Pfam" id="PF00009">
    <property type="entry name" value="GTP_EFTU"/>
    <property type="match status" value="1"/>
</dbReference>
<dbReference type="Pfam" id="PF00679">
    <property type="entry name" value="EFG_C"/>
    <property type="match status" value="1"/>
</dbReference>
<dbReference type="SUPFAM" id="SSF50447">
    <property type="entry name" value="Translation proteins"/>
    <property type="match status" value="1"/>
</dbReference>
<name>A0AAV5RCE4_PICKL</name>
<dbReference type="FunFam" id="3.30.70.240:FF:000006">
    <property type="entry name" value="Elongation factor like GTPase 1"/>
    <property type="match status" value="1"/>
</dbReference>
<comment type="subcellular location">
    <subcellularLocation>
        <location evidence="1">Cytoplasm</location>
    </subcellularLocation>
</comment>
<dbReference type="PANTHER" id="PTHR42908:SF3">
    <property type="entry name" value="ELONGATION FACTOR-LIKE GTPASE 1"/>
    <property type="match status" value="1"/>
</dbReference>
<organism evidence="12 13">
    <name type="scientific">Pichia kluyveri</name>
    <name type="common">Yeast</name>
    <dbReference type="NCBI Taxonomy" id="36015"/>
    <lineage>
        <taxon>Eukaryota</taxon>
        <taxon>Fungi</taxon>
        <taxon>Dikarya</taxon>
        <taxon>Ascomycota</taxon>
        <taxon>Saccharomycotina</taxon>
        <taxon>Pichiomycetes</taxon>
        <taxon>Pichiales</taxon>
        <taxon>Pichiaceae</taxon>
        <taxon>Pichia</taxon>
    </lineage>
</organism>
<sequence>MQSNTRNICILAHVDHGKTTLSDSLIASNGIISKKMAGKVRYLDSRPDEQLRGITMESSAISLSFKSINQQGQISEYFINLIDSPGHIDFSSEVSSVSRLSDGAIVLVDVVEGICSQTITVLRQAWIDNLKPILVLNKIDRLILELQLSPSDAYDHLNKLIHQTNTIMASFYNGDVIESHSNWNGDEPWIETSEDDIYFHPNSNNVVFTSAYDGWGFNLNQFAAILSKKLGIPKSELDGKLFADYMIDKNKKVVKSKRSNLFIAFILDSIWKIYNSVNDRDIDAITKITSSLNIKVPPKELNSKDVKSLTCTIMSQFLPISNAILSTIIDKLPSPVIAQANKMDKLLDSIPYSDQIDETLHKDLINCNADGILCGYISKMISVPLNELPENQAVMRDRGEYERGKAAKAAELARAAEAEAASKLAKKVNDNVDDNETKEENGEEKEEEREIRFNMDELKLDLDSNFSVSDVPGLEFEDDVEAEKEEEDADADNEFELEFEYEEEEDDEPIVVNQQEEEEEEDLPEDTEALIAFTRIYSGTIHTNDTLYVLSPLYNTSKPYDDESNTPHVHEIKIDKLYRFMGRDLTAIDQISAGSIVGIRSSDFKNIVLKSGTIISPEIVKSNHSINFATSNTINDVPPIVRVTLEPVKLNQMNQLLHGMKLLNLADPCVRGYVSDQGEVVLETAGELHLERCVKDLKDRFAKIDFTVGKPIVPFRETILESVCEDVIVGDHTIKMKLSPLDESVDDVLLKSEKYNDVIINSSGNNSLDGYLKSGFSLAIKEGPIINEPIQNVKVEILEITSTESENSQNDMILTKIRDQIHDLLLKASPRIMLAMYTVDIQTSAELLGKVYTVIQKQRGNILSEEMKEGTPFFTVQAKLPVLTSFGFSEDIRKRTSGGAIPQLVFDGFEVCEQDPFWVPTTEEEIEELGADGDRENWIRTVMNNVRKSKGLFVDEKVVENAEKQRTLKKD</sequence>
<dbReference type="SUPFAM" id="SSF54211">
    <property type="entry name" value="Ribosomal protein S5 domain 2-like"/>
    <property type="match status" value="1"/>
</dbReference>
<dbReference type="PRINTS" id="PR00315">
    <property type="entry name" value="ELONGATNFCT"/>
</dbReference>
<comment type="caution">
    <text evidence="12">The sequence shown here is derived from an EMBL/GenBank/DDBJ whole genome shotgun (WGS) entry which is preliminary data.</text>
</comment>
<evidence type="ECO:0000256" key="6">
    <source>
        <dbReference type="ARBA" id="ARBA00023134"/>
    </source>
</evidence>
<dbReference type="PANTHER" id="PTHR42908">
    <property type="entry name" value="TRANSLATION ELONGATION FACTOR-RELATED"/>
    <property type="match status" value="1"/>
</dbReference>
<feature type="region of interest" description="Disordered" evidence="10">
    <location>
        <begin position="426"/>
        <end position="450"/>
    </location>
</feature>
<evidence type="ECO:0000256" key="1">
    <source>
        <dbReference type="ARBA" id="ARBA00004496"/>
    </source>
</evidence>
<dbReference type="InterPro" id="IPR000795">
    <property type="entry name" value="T_Tr_GTP-bd_dom"/>
</dbReference>
<feature type="compositionally biased region" description="Acidic residues" evidence="10">
    <location>
        <begin position="431"/>
        <end position="447"/>
    </location>
</feature>
<evidence type="ECO:0000256" key="3">
    <source>
        <dbReference type="ARBA" id="ARBA00022517"/>
    </source>
</evidence>
<dbReference type="SMART" id="SM00838">
    <property type="entry name" value="EFG_C"/>
    <property type="match status" value="1"/>
</dbReference>
<gene>
    <name evidence="12" type="ORF">DAPK24_048720</name>
</gene>
<dbReference type="AlphaFoldDB" id="A0AAV5RCE4"/>
<evidence type="ECO:0000313" key="12">
    <source>
        <dbReference type="EMBL" id="GMM48274.1"/>
    </source>
</evidence>
<dbReference type="InterPro" id="IPR020568">
    <property type="entry name" value="Ribosomal_Su5_D2-typ_SF"/>
</dbReference>
<dbReference type="SUPFAM" id="SSF54980">
    <property type="entry name" value="EF-G C-terminal domain-like"/>
    <property type="match status" value="2"/>
</dbReference>
<evidence type="ECO:0000256" key="9">
    <source>
        <dbReference type="ARBA" id="ARBA00081809"/>
    </source>
</evidence>
<dbReference type="Proteomes" id="UP001378960">
    <property type="component" value="Unassembled WGS sequence"/>
</dbReference>
<evidence type="ECO:0000256" key="10">
    <source>
        <dbReference type="SAM" id="MobiDB-lite"/>
    </source>
</evidence>
<dbReference type="InterPro" id="IPR000640">
    <property type="entry name" value="EFG_V-like"/>
</dbReference>
<keyword evidence="3" id="KW-0690">Ribosome biogenesis</keyword>
<protein>
    <recommendedName>
        <fullName evidence="8">Ribosome assembly protein 1</fullName>
    </recommendedName>
    <alternativeName>
        <fullName evidence="9">Elongation factor-like 1</fullName>
    </alternativeName>
</protein>
<dbReference type="Gene3D" id="2.40.30.10">
    <property type="entry name" value="Translation factors"/>
    <property type="match status" value="1"/>
</dbReference>
<dbReference type="GO" id="GO:0003924">
    <property type="term" value="F:GTPase activity"/>
    <property type="evidence" value="ECO:0007669"/>
    <property type="project" value="InterPro"/>
</dbReference>
<dbReference type="Gene3D" id="3.30.70.240">
    <property type="match status" value="1"/>
</dbReference>
<proteinExistence type="predicted"/>
<evidence type="ECO:0000259" key="11">
    <source>
        <dbReference type="PROSITE" id="PS51722"/>
    </source>
</evidence>